<protein>
    <submittedName>
        <fullName evidence="3">Uncharacterized protein</fullName>
    </submittedName>
</protein>
<feature type="compositionally biased region" description="Low complexity" evidence="1">
    <location>
        <begin position="25"/>
        <end position="48"/>
    </location>
</feature>
<evidence type="ECO:0000313" key="4">
    <source>
        <dbReference type="Proteomes" id="UP000320431"/>
    </source>
</evidence>
<dbReference type="Proteomes" id="UP000320431">
    <property type="component" value="Unassembled WGS sequence"/>
</dbReference>
<feature type="region of interest" description="Disordered" evidence="1">
    <location>
        <begin position="25"/>
        <end position="54"/>
    </location>
</feature>
<organism evidence="3 4">
    <name type="scientific">Marilutibacter maris</name>
    <dbReference type="NCBI Taxonomy" id="1605891"/>
    <lineage>
        <taxon>Bacteria</taxon>
        <taxon>Pseudomonadati</taxon>
        <taxon>Pseudomonadota</taxon>
        <taxon>Gammaproteobacteria</taxon>
        <taxon>Lysobacterales</taxon>
        <taxon>Lysobacteraceae</taxon>
        <taxon>Marilutibacter</taxon>
    </lineage>
</organism>
<dbReference type="OrthoDB" id="6894526at2"/>
<evidence type="ECO:0000313" key="3">
    <source>
        <dbReference type="EMBL" id="KAB8162441.1"/>
    </source>
</evidence>
<sequence length="160" mass="16108">MTHMRPHPALLALAIAVLATACKPETAPEPAGAEPAAQAAEATMPEAGVAPSEAAQAGEVDGMAAQMQGSGMAMAAQVGGSMHAAAELCGHMSAAQLEQAKQGQMLAFTQTGGSEADFEAAYDNGYNEAKAKLEGVSGAEREQACREMAEMSAAAAAMQQ</sequence>
<keyword evidence="2" id="KW-0732">Signal</keyword>
<dbReference type="PROSITE" id="PS51257">
    <property type="entry name" value="PROKAR_LIPOPROTEIN"/>
    <property type="match status" value="1"/>
</dbReference>
<dbReference type="EMBL" id="VICD02000328">
    <property type="protein sequence ID" value="KAB8162441.1"/>
    <property type="molecule type" value="Genomic_DNA"/>
</dbReference>
<name>A0A507ZSN2_9GAMM</name>
<dbReference type="AlphaFoldDB" id="A0A507ZSN2"/>
<gene>
    <name evidence="3" type="ORF">FKV24_018280</name>
</gene>
<evidence type="ECO:0000256" key="2">
    <source>
        <dbReference type="SAM" id="SignalP"/>
    </source>
</evidence>
<feature type="chain" id="PRO_5044267791" evidence="2">
    <location>
        <begin position="22"/>
        <end position="160"/>
    </location>
</feature>
<comment type="caution">
    <text evidence="3">The sequence shown here is derived from an EMBL/GenBank/DDBJ whole genome shotgun (WGS) entry which is preliminary data.</text>
</comment>
<dbReference type="RefSeq" id="WP_111265015.1">
    <property type="nucleotide sequence ID" value="NZ_CP029843.1"/>
</dbReference>
<proteinExistence type="predicted"/>
<accession>A0A507ZSN2</accession>
<evidence type="ECO:0000256" key="1">
    <source>
        <dbReference type="SAM" id="MobiDB-lite"/>
    </source>
</evidence>
<reference evidence="3 4" key="1">
    <citation type="submission" date="2019-10" db="EMBL/GenBank/DDBJ databases">
        <title>Lysobacter alkalisoli sp. nov., isolated from saline-alkaline soil.</title>
        <authorList>
            <person name="Sun J.-Q."/>
        </authorList>
    </citation>
    <scope>NUCLEOTIDE SEQUENCE [LARGE SCALE GENOMIC DNA]</scope>
    <source>
        <strain evidence="3 4">KCTC 42381</strain>
    </source>
</reference>
<feature type="signal peptide" evidence="2">
    <location>
        <begin position="1"/>
        <end position="21"/>
    </location>
</feature>